<dbReference type="KEGG" id="prel:PRELSG_0113800"/>
<evidence type="ECO:0000256" key="5">
    <source>
        <dbReference type="SAM" id="MobiDB-lite"/>
    </source>
</evidence>
<dbReference type="Pfam" id="PF04438">
    <property type="entry name" value="zf-HIT"/>
    <property type="match status" value="1"/>
</dbReference>
<dbReference type="SUPFAM" id="SSF144232">
    <property type="entry name" value="HIT/MYND zinc finger-like"/>
    <property type="match status" value="1"/>
</dbReference>
<dbReference type="PANTHER" id="PTHR13483">
    <property type="entry name" value="BOX C_D SNORNA PROTEIN 1-RELATED"/>
    <property type="match status" value="1"/>
</dbReference>
<dbReference type="GO" id="GO:0000463">
    <property type="term" value="P:maturation of LSU-rRNA from tricistronic rRNA transcript (SSU-rRNA, 5.8S rRNA, LSU-rRNA)"/>
    <property type="evidence" value="ECO:0007669"/>
    <property type="project" value="TreeGrafter"/>
</dbReference>
<dbReference type="OMA" id="CVDENIN"/>
<dbReference type="PROSITE" id="PS51083">
    <property type="entry name" value="ZF_HIT"/>
    <property type="match status" value="1"/>
</dbReference>
<dbReference type="RefSeq" id="XP_028531498.1">
    <property type="nucleotide sequence ID" value="XM_028679400.1"/>
</dbReference>
<protein>
    <recommendedName>
        <fullName evidence="6">HIT-type domain-containing protein</fullName>
    </recommendedName>
</protein>
<keyword evidence="2 4" id="KW-0863">Zinc-finger</keyword>
<dbReference type="InterPro" id="IPR007529">
    <property type="entry name" value="Znf_HIT"/>
</dbReference>
<dbReference type="GO" id="GO:0048254">
    <property type="term" value="P:snoRNA localization"/>
    <property type="evidence" value="ECO:0007669"/>
    <property type="project" value="TreeGrafter"/>
</dbReference>
<sequence length="752" mass="89323">MLNNNINHLDDKKKKIYEEFSKVHKTKYKVNKKTNVGKINSDNNTIPYTENENLKQNNISTMATKNNYINNNQYCSGNILFNDTYNDNEKNNSNFVKYKNVYNNSIGYNNLNHKKRKFSNYKNSSNNLQNIIINKNIKTILNSNSSDKNYTEIDNIKYSNKKGNKFSQSYIQQSKKYSNYFLNNNSNHKNMSLIPMNNSTNINSLKKNKSLYSKNLICNNTNYKNNNNLYSTTQVINQKPEFDNSYNVENCEDNDKYIKKSININKNINRSGKNVISSNNNSNNTCNDKEIIHNKNNLIDTNYLSKNEMHNNILEEYSETDEEKNIIKEDEIINSEKKYEKNNLSEFNINRNDKYEKYKKYINQKKYDTLKESIEYFRNRKLREEEECNSDISEINIEENSKNQNNSICNVCKEKDYIYKCPYCEIRSCSLICSKNHKKIFNCKNKLKKNFKIKNIGKFDFDESILHKDFLYLQNVINIVESNYKFIKVKENETTKIWLVFNKKLKNILKKREIILLKAPIYTKLHKENKTYIFNNVIHWMVKITFANSNMLITEDNINENSTFLELINSMCSKIETLEKKINIYLKNLDAIHISLFDNLKIQKKEEKKFHSINQTIYEALYGKSFYEYPHFILEIFYNDNNIPITNPIYISTKSKSIIKKNTIKDNNVNENENENENENINENENDNINENENENENINENENDNINENENENDNINENENDNINENENDNINENENDNINENENIDKKRK</sequence>
<dbReference type="PANTHER" id="PTHR13483:SF3">
    <property type="entry name" value="BOX C_D SNORNA PROTEIN 1"/>
    <property type="match status" value="1"/>
</dbReference>
<dbReference type="GO" id="GO:0008270">
    <property type="term" value="F:zinc ion binding"/>
    <property type="evidence" value="ECO:0007669"/>
    <property type="project" value="UniProtKB-UniRule"/>
</dbReference>
<reference evidence="7 8" key="1">
    <citation type="submission" date="2015-04" db="EMBL/GenBank/DDBJ databases">
        <authorList>
            <consortium name="Pathogen Informatics"/>
        </authorList>
    </citation>
    <scope>NUCLEOTIDE SEQUENCE [LARGE SCALE GENOMIC DNA]</scope>
    <source>
        <strain evidence="7 8">SGS1</strain>
    </source>
</reference>
<evidence type="ECO:0000313" key="8">
    <source>
        <dbReference type="Proteomes" id="UP000220158"/>
    </source>
</evidence>
<feature type="region of interest" description="Disordered" evidence="5">
    <location>
        <begin position="668"/>
        <end position="752"/>
    </location>
</feature>
<dbReference type="Proteomes" id="UP000220158">
    <property type="component" value="Chromosome 1"/>
</dbReference>
<organism evidence="7 8">
    <name type="scientific">Plasmodium relictum</name>
    <dbReference type="NCBI Taxonomy" id="85471"/>
    <lineage>
        <taxon>Eukaryota</taxon>
        <taxon>Sar</taxon>
        <taxon>Alveolata</taxon>
        <taxon>Apicomplexa</taxon>
        <taxon>Aconoidasida</taxon>
        <taxon>Haemosporida</taxon>
        <taxon>Plasmodiidae</taxon>
        <taxon>Plasmodium</taxon>
        <taxon>Plasmodium (Haemamoeba)</taxon>
    </lineage>
</organism>
<keyword evidence="3" id="KW-0862">Zinc</keyword>
<evidence type="ECO:0000256" key="2">
    <source>
        <dbReference type="ARBA" id="ARBA00022771"/>
    </source>
</evidence>
<name>A0A1J1H4G0_PLARL</name>
<feature type="domain" description="HIT-type" evidence="6">
    <location>
        <begin position="409"/>
        <end position="443"/>
    </location>
</feature>
<gene>
    <name evidence="7" type="ORF">PRELSG_0113800</name>
</gene>
<dbReference type="Gene3D" id="3.30.60.190">
    <property type="match status" value="1"/>
</dbReference>
<feature type="compositionally biased region" description="Acidic residues" evidence="5">
    <location>
        <begin position="672"/>
        <end position="742"/>
    </location>
</feature>
<dbReference type="GeneID" id="39734388"/>
<evidence type="ECO:0000256" key="1">
    <source>
        <dbReference type="ARBA" id="ARBA00022723"/>
    </source>
</evidence>
<evidence type="ECO:0000313" key="7">
    <source>
        <dbReference type="EMBL" id="CRG98488.1"/>
    </source>
</evidence>
<dbReference type="InterPro" id="IPR051639">
    <property type="entry name" value="BCD1"/>
</dbReference>
<dbReference type="GO" id="GO:0000492">
    <property type="term" value="P:box C/D snoRNP assembly"/>
    <property type="evidence" value="ECO:0007669"/>
    <property type="project" value="TreeGrafter"/>
</dbReference>
<accession>A0A1J1H4G0</accession>
<dbReference type="GO" id="GO:0005634">
    <property type="term" value="C:nucleus"/>
    <property type="evidence" value="ECO:0007669"/>
    <property type="project" value="TreeGrafter"/>
</dbReference>
<dbReference type="EMBL" id="LN835296">
    <property type="protein sequence ID" value="CRG98488.1"/>
    <property type="molecule type" value="Genomic_DNA"/>
</dbReference>
<proteinExistence type="predicted"/>
<dbReference type="VEuPathDB" id="PlasmoDB:PRELSG_0113800"/>
<dbReference type="AlphaFoldDB" id="A0A1J1H4G0"/>
<dbReference type="OrthoDB" id="272357at2759"/>
<evidence type="ECO:0000259" key="6">
    <source>
        <dbReference type="PROSITE" id="PS51083"/>
    </source>
</evidence>
<dbReference type="GO" id="GO:0070761">
    <property type="term" value="C:pre-snoRNP complex"/>
    <property type="evidence" value="ECO:0007669"/>
    <property type="project" value="TreeGrafter"/>
</dbReference>
<evidence type="ECO:0000256" key="4">
    <source>
        <dbReference type="PROSITE-ProRule" id="PRU00453"/>
    </source>
</evidence>
<evidence type="ECO:0000256" key="3">
    <source>
        <dbReference type="ARBA" id="ARBA00022833"/>
    </source>
</evidence>
<keyword evidence="1" id="KW-0479">Metal-binding</keyword>
<dbReference type="CDD" id="cd23023">
    <property type="entry name" value="zf-HIT_BCD1"/>
    <property type="match status" value="1"/>
</dbReference>
<keyword evidence="8" id="KW-1185">Reference proteome</keyword>